<evidence type="ECO:0000259" key="9">
    <source>
        <dbReference type="PROSITE" id="PS50850"/>
    </source>
</evidence>
<dbReference type="PRINTS" id="PR00171">
    <property type="entry name" value="SUGRTRNSPORT"/>
</dbReference>
<dbReference type="InterPro" id="IPR050360">
    <property type="entry name" value="MFS_Sugar_Transporters"/>
</dbReference>
<organism evidence="10 11">
    <name type="scientific">Hyaloscypha hepaticicola</name>
    <dbReference type="NCBI Taxonomy" id="2082293"/>
    <lineage>
        <taxon>Eukaryota</taxon>
        <taxon>Fungi</taxon>
        <taxon>Dikarya</taxon>
        <taxon>Ascomycota</taxon>
        <taxon>Pezizomycotina</taxon>
        <taxon>Leotiomycetes</taxon>
        <taxon>Helotiales</taxon>
        <taxon>Hyaloscyphaceae</taxon>
        <taxon>Hyaloscypha</taxon>
    </lineage>
</organism>
<dbReference type="OrthoDB" id="8120565at2759"/>
<dbReference type="NCBIfam" id="TIGR00879">
    <property type="entry name" value="SP"/>
    <property type="match status" value="1"/>
</dbReference>
<keyword evidence="4 8" id="KW-0812">Transmembrane</keyword>
<keyword evidence="5 8" id="KW-1133">Transmembrane helix</keyword>
<dbReference type="AlphaFoldDB" id="A0A2J6QFE2"/>
<dbReference type="PANTHER" id="PTHR48022:SF14">
    <property type="entry name" value="MAJOR FACILITATOR SUPERFAMILY (MFS) PROFILE DOMAIN-CONTAINING PROTEIN-RELATED"/>
    <property type="match status" value="1"/>
</dbReference>
<dbReference type="InterPro" id="IPR020846">
    <property type="entry name" value="MFS_dom"/>
</dbReference>
<evidence type="ECO:0000256" key="5">
    <source>
        <dbReference type="ARBA" id="ARBA00022989"/>
    </source>
</evidence>
<evidence type="ECO:0000256" key="7">
    <source>
        <dbReference type="RuleBase" id="RU003346"/>
    </source>
</evidence>
<dbReference type="Gene3D" id="1.20.1250.20">
    <property type="entry name" value="MFS general substrate transporter like domains"/>
    <property type="match status" value="1"/>
</dbReference>
<evidence type="ECO:0000313" key="11">
    <source>
        <dbReference type="Proteomes" id="UP000235672"/>
    </source>
</evidence>
<evidence type="ECO:0000256" key="6">
    <source>
        <dbReference type="ARBA" id="ARBA00023136"/>
    </source>
</evidence>
<gene>
    <name evidence="10" type="ORF">NA56DRAFT_464873</name>
</gene>
<feature type="transmembrane region" description="Helical" evidence="8">
    <location>
        <begin position="408"/>
        <end position="429"/>
    </location>
</feature>
<dbReference type="EMBL" id="KZ613471">
    <property type="protein sequence ID" value="PMD24993.1"/>
    <property type="molecule type" value="Genomic_DNA"/>
</dbReference>
<proteinExistence type="inferred from homology"/>
<feature type="transmembrane region" description="Helical" evidence="8">
    <location>
        <begin position="341"/>
        <end position="361"/>
    </location>
</feature>
<feature type="transmembrane region" description="Helical" evidence="8">
    <location>
        <begin position="72"/>
        <end position="93"/>
    </location>
</feature>
<feature type="transmembrane region" description="Helical" evidence="8">
    <location>
        <begin position="280"/>
        <end position="302"/>
    </location>
</feature>
<feature type="transmembrane region" description="Helical" evidence="8">
    <location>
        <begin position="136"/>
        <end position="157"/>
    </location>
</feature>
<evidence type="ECO:0000256" key="2">
    <source>
        <dbReference type="ARBA" id="ARBA00010992"/>
    </source>
</evidence>
<feature type="transmembrane region" description="Helical" evidence="8">
    <location>
        <begin position="382"/>
        <end position="402"/>
    </location>
</feature>
<feature type="transmembrane region" description="Helical" evidence="8">
    <location>
        <begin position="48"/>
        <end position="66"/>
    </location>
</feature>
<accession>A0A2J6QFE2</accession>
<dbReference type="InterPro" id="IPR036259">
    <property type="entry name" value="MFS_trans_sf"/>
</dbReference>
<evidence type="ECO:0000256" key="1">
    <source>
        <dbReference type="ARBA" id="ARBA00004141"/>
    </source>
</evidence>
<dbReference type="GO" id="GO:0016020">
    <property type="term" value="C:membrane"/>
    <property type="evidence" value="ECO:0007669"/>
    <property type="project" value="UniProtKB-SubCell"/>
</dbReference>
<evidence type="ECO:0000256" key="4">
    <source>
        <dbReference type="ARBA" id="ARBA00022692"/>
    </source>
</evidence>
<dbReference type="PROSITE" id="PS50850">
    <property type="entry name" value="MFS"/>
    <property type="match status" value="1"/>
</dbReference>
<dbReference type="GO" id="GO:0005351">
    <property type="term" value="F:carbohydrate:proton symporter activity"/>
    <property type="evidence" value="ECO:0007669"/>
    <property type="project" value="TreeGrafter"/>
</dbReference>
<comment type="subcellular location">
    <subcellularLocation>
        <location evidence="1">Membrane</location>
        <topology evidence="1">Multi-pass membrane protein</topology>
    </subcellularLocation>
</comment>
<dbReference type="SUPFAM" id="SSF103473">
    <property type="entry name" value="MFS general substrate transporter"/>
    <property type="match status" value="1"/>
</dbReference>
<feature type="transmembrane region" description="Helical" evidence="8">
    <location>
        <begin position="105"/>
        <end position="124"/>
    </location>
</feature>
<protein>
    <submittedName>
        <fullName evidence="10">MFS monosaccharide transporter</fullName>
    </submittedName>
</protein>
<keyword evidence="6 8" id="KW-0472">Membrane</keyword>
<feature type="transmembrane region" description="Helical" evidence="8">
    <location>
        <begin position="15"/>
        <end position="36"/>
    </location>
</feature>
<feature type="domain" description="Major facilitator superfamily (MFS) profile" evidence="9">
    <location>
        <begin position="1"/>
        <end position="433"/>
    </location>
</feature>
<dbReference type="InterPro" id="IPR005828">
    <property type="entry name" value="MFS_sugar_transport-like"/>
</dbReference>
<name>A0A2J6QFE2_9HELO</name>
<evidence type="ECO:0000256" key="3">
    <source>
        <dbReference type="ARBA" id="ARBA00022448"/>
    </source>
</evidence>
<comment type="similarity">
    <text evidence="2 7">Belongs to the major facilitator superfamily. Sugar transporter (TC 2.A.1.1) family.</text>
</comment>
<reference evidence="10 11" key="1">
    <citation type="submission" date="2016-05" db="EMBL/GenBank/DDBJ databases">
        <title>A degradative enzymes factory behind the ericoid mycorrhizal symbiosis.</title>
        <authorList>
            <consortium name="DOE Joint Genome Institute"/>
            <person name="Martino E."/>
            <person name="Morin E."/>
            <person name="Grelet G."/>
            <person name="Kuo A."/>
            <person name="Kohler A."/>
            <person name="Daghino S."/>
            <person name="Barry K."/>
            <person name="Choi C."/>
            <person name="Cichocki N."/>
            <person name="Clum A."/>
            <person name="Copeland A."/>
            <person name="Hainaut M."/>
            <person name="Haridas S."/>
            <person name="Labutti K."/>
            <person name="Lindquist E."/>
            <person name="Lipzen A."/>
            <person name="Khouja H.-R."/>
            <person name="Murat C."/>
            <person name="Ohm R."/>
            <person name="Olson A."/>
            <person name="Spatafora J."/>
            <person name="Veneault-Fourrey C."/>
            <person name="Henrissat B."/>
            <person name="Grigoriev I."/>
            <person name="Martin F."/>
            <person name="Perotto S."/>
        </authorList>
    </citation>
    <scope>NUCLEOTIDE SEQUENCE [LARGE SCALE GENOMIC DNA]</scope>
    <source>
        <strain evidence="10 11">UAMH 7357</strain>
    </source>
</reference>
<sequence length="493" mass="54929">MKQCSDQFPQLSISFWYDFVLAISQLGGFLGALIMGSAADRCSRRKSMGFAAVIFIVGFAFQTTSMNYGMLVVARLISAIAVGMLSVISPVYISEISPPEIRGTLLVFMDLAIVIGSGLSFGITSGTRYIDGEESWRLPFVLLAIPGAVLGIGAISLPYSPRWLALRFENQQALFYLAKIRQLSADDCKVQNEWMEIRVETAYQREMSETQNPRLQERSQFNGSELELALWLDCFRSRYWKRTHLGIGLMFFRQFIGINALAYNISILMSTLRASYHVQVALPVILGSVHFLGALSCLWAIDTVGRKRLLVYGSSVMLVCLIIIAGLNSQFSYNWASHQDAAWICVGFLILGTLAFGATWSPISWALPAEIFPGRLRAKGSALSACSYWLNVFLAKLVTQALLNKSEWGTYAFFAGLCLLSGFWVAFFLPETKDRTLEEMDRLFQSRAELAMEEERKKDIRKTLAIGYNPEPFISPGGTPTNGFRTTSFITVG</sequence>
<evidence type="ECO:0000313" key="10">
    <source>
        <dbReference type="EMBL" id="PMD24993.1"/>
    </source>
</evidence>
<keyword evidence="11" id="KW-1185">Reference proteome</keyword>
<feature type="transmembrane region" description="Helical" evidence="8">
    <location>
        <begin position="309"/>
        <end position="329"/>
    </location>
</feature>
<dbReference type="PANTHER" id="PTHR48022">
    <property type="entry name" value="PLASTIDIC GLUCOSE TRANSPORTER 4"/>
    <property type="match status" value="1"/>
</dbReference>
<dbReference type="Proteomes" id="UP000235672">
    <property type="component" value="Unassembled WGS sequence"/>
</dbReference>
<dbReference type="InterPro" id="IPR003663">
    <property type="entry name" value="Sugar/inositol_transpt"/>
</dbReference>
<feature type="transmembrane region" description="Helical" evidence="8">
    <location>
        <begin position="245"/>
        <end position="268"/>
    </location>
</feature>
<keyword evidence="3 7" id="KW-0813">Transport</keyword>
<evidence type="ECO:0000256" key="8">
    <source>
        <dbReference type="SAM" id="Phobius"/>
    </source>
</evidence>
<dbReference type="Pfam" id="PF00083">
    <property type="entry name" value="Sugar_tr"/>
    <property type="match status" value="1"/>
</dbReference>